<evidence type="ECO:0000313" key="6">
    <source>
        <dbReference type="EMBL" id="TEB07757.1"/>
    </source>
</evidence>
<proteinExistence type="inferred from homology"/>
<name>A0A4Y7RHH9_9FIRM</name>
<gene>
    <name evidence="6" type="ORF">Psch_01312</name>
</gene>
<comment type="caution">
    <text evidence="6">The sequence shown here is derived from an EMBL/GenBank/DDBJ whole genome shotgun (WGS) entry which is preliminary data.</text>
</comment>
<comment type="similarity">
    <text evidence="1">Belongs to the type-I restriction system S methylase family.</text>
</comment>
<dbReference type="AlphaFoldDB" id="A0A4Y7RHH9"/>
<evidence type="ECO:0000256" key="4">
    <source>
        <dbReference type="SAM" id="Coils"/>
    </source>
</evidence>
<keyword evidence="3" id="KW-0238">DNA-binding</keyword>
<dbReference type="PANTHER" id="PTHR30408">
    <property type="entry name" value="TYPE-1 RESTRICTION ENZYME ECOKI SPECIFICITY PROTEIN"/>
    <property type="match status" value="1"/>
</dbReference>
<dbReference type="InterPro" id="IPR044946">
    <property type="entry name" value="Restrct_endonuc_typeI_TRD_sf"/>
</dbReference>
<keyword evidence="4" id="KW-0175">Coiled coil</keyword>
<dbReference type="GO" id="GO:0009307">
    <property type="term" value="P:DNA restriction-modification system"/>
    <property type="evidence" value="ECO:0007669"/>
    <property type="project" value="UniProtKB-KW"/>
</dbReference>
<dbReference type="EMBL" id="QFGA01000001">
    <property type="protein sequence ID" value="TEB07757.1"/>
    <property type="molecule type" value="Genomic_DNA"/>
</dbReference>
<protein>
    <submittedName>
        <fullName evidence="6">EcoKI restriction-modification system protein HsdS</fullName>
    </submittedName>
</protein>
<organism evidence="6 7">
    <name type="scientific">Pelotomaculum schinkii</name>
    <dbReference type="NCBI Taxonomy" id="78350"/>
    <lineage>
        <taxon>Bacteria</taxon>
        <taxon>Bacillati</taxon>
        <taxon>Bacillota</taxon>
        <taxon>Clostridia</taxon>
        <taxon>Eubacteriales</taxon>
        <taxon>Desulfotomaculaceae</taxon>
        <taxon>Pelotomaculum</taxon>
    </lineage>
</organism>
<feature type="domain" description="Type I restriction modification DNA specificity" evidence="5">
    <location>
        <begin position="217"/>
        <end position="392"/>
    </location>
</feature>
<keyword evidence="2" id="KW-0680">Restriction system</keyword>
<dbReference type="Pfam" id="PF01420">
    <property type="entry name" value="Methylase_S"/>
    <property type="match status" value="2"/>
</dbReference>
<feature type="domain" description="Type I restriction modification DNA specificity" evidence="5">
    <location>
        <begin position="84"/>
        <end position="192"/>
    </location>
</feature>
<dbReference type="SUPFAM" id="SSF116734">
    <property type="entry name" value="DNA methylase specificity domain"/>
    <property type="match status" value="2"/>
</dbReference>
<dbReference type="PANTHER" id="PTHR30408:SF12">
    <property type="entry name" value="TYPE I RESTRICTION ENZYME MJAVIII SPECIFICITY SUBUNIT"/>
    <property type="match status" value="1"/>
</dbReference>
<dbReference type="Gene3D" id="3.90.220.20">
    <property type="entry name" value="DNA methylase specificity domains"/>
    <property type="match status" value="2"/>
</dbReference>
<evidence type="ECO:0000256" key="1">
    <source>
        <dbReference type="ARBA" id="ARBA00010923"/>
    </source>
</evidence>
<keyword evidence="7" id="KW-1185">Reference proteome</keyword>
<dbReference type="InterPro" id="IPR000055">
    <property type="entry name" value="Restrct_endonuc_typeI_TRD"/>
</dbReference>
<evidence type="ECO:0000259" key="5">
    <source>
        <dbReference type="Pfam" id="PF01420"/>
    </source>
</evidence>
<evidence type="ECO:0000256" key="3">
    <source>
        <dbReference type="ARBA" id="ARBA00023125"/>
    </source>
</evidence>
<evidence type="ECO:0000256" key="2">
    <source>
        <dbReference type="ARBA" id="ARBA00022747"/>
    </source>
</evidence>
<sequence>MQSGNKHSIIRRHYASYPDDWIITELGELLERVVKPVEVIPDHEYREIGIRSHGKGLFHKEPVTGSGLGNKSVFWVEVDCLIINIVFAWEQAVGITTTHEKGMIASHRFPMWQSKGNVELHYLLRFFLTPFGRHLLELASPGGAGRNKTLVQDEFNKTLVCIPSNIKEQQKIVKILSTWDNAIELKEQLIAEKKRQKQWLMQNLMTGRKRLPGFSGDWQRVRLGDVCKNVFGGGTPPRNIEHYYKGSIPWVTVKDLDGVQQKYDSIEHITIDAVQQSTSKIIQKGNLIVATRMGLGRGFINMVDMAINQDMKGIILDDKLVSTEFAYYSFIELGSNLERLGNGSTVKGIDLQTLLKMTFNLPPLPEQAAIAKILSTADREISLHEKQLDEIKKQKNALIQLLLAGIVRVNALEVS</sequence>
<dbReference type="InterPro" id="IPR052021">
    <property type="entry name" value="Type-I_RS_S_subunit"/>
</dbReference>
<dbReference type="Proteomes" id="UP000298324">
    <property type="component" value="Unassembled WGS sequence"/>
</dbReference>
<reference evidence="6 7" key="1">
    <citation type="journal article" date="2018" name="Environ. Microbiol.">
        <title>Novel energy conservation strategies and behaviour of Pelotomaculum schinkii driving syntrophic propionate catabolism.</title>
        <authorList>
            <person name="Hidalgo-Ahumada C.A.P."/>
            <person name="Nobu M.K."/>
            <person name="Narihiro T."/>
            <person name="Tamaki H."/>
            <person name="Liu W.T."/>
            <person name="Kamagata Y."/>
            <person name="Stams A.J.M."/>
            <person name="Imachi H."/>
            <person name="Sousa D.Z."/>
        </authorList>
    </citation>
    <scope>NUCLEOTIDE SEQUENCE [LARGE SCALE GENOMIC DNA]</scope>
    <source>
        <strain evidence="6 7">HH</strain>
    </source>
</reference>
<dbReference type="Gene3D" id="1.10.287.1120">
    <property type="entry name" value="Bipartite methylase S protein"/>
    <property type="match status" value="1"/>
</dbReference>
<evidence type="ECO:0000313" key="7">
    <source>
        <dbReference type="Proteomes" id="UP000298324"/>
    </source>
</evidence>
<accession>A0A4Y7RHH9</accession>
<feature type="coiled-coil region" evidence="4">
    <location>
        <begin position="374"/>
        <end position="401"/>
    </location>
</feature>
<dbReference type="GO" id="GO:0003677">
    <property type="term" value="F:DNA binding"/>
    <property type="evidence" value="ECO:0007669"/>
    <property type="project" value="UniProtKB-KW"/>
</dbReference>
<dbReference type="RefSeq" id="WP_134218059.1">
    <property type="nucleotide sequence ID" value="NZ_QFGA01000001.1"/>
</dbReference>